<dbReference type="PROSITE" id="PS51257">
    <property type="entry name" value="PROKAR_LIPOPROTEIN"/>
    <property type="match status" value="1"/>
</dbReference>
<accession>A0AB74UG76</accession>
<reference evidence="1" key="1">
    <citation type="submission" date="2024-06" db="EMBL/GenBank/DDBJ databases">
        <title>Complete genome of Salinicola endophyticus HNIBRBA4755.</title>
        <authorList>
            <person name="Shin S.Y."/>
            <person name="Kang H."/>
            <person name="Song J."/>
        </authorList>
    </citation>
    <scope>NUCLEOTIDE SEQUENCE</scope>
    <source>
        <strain evidence="1">HNIBRBA4755</strain>
    </source>
</reference>
<gene>
    <name evidence="1" type="ORF">ABV408_03035</name>
</gene>
<name>A0AB74UG76_9GAMM</name>
<dbReference type="AlphaFoldDB" id="A0AB74UG76"/>
<dbReference type="RefSeq" id="WP_353981002.1">
    <property type="nucleotide sequence ID" value="NZ_CP159578.1"/>
</dbReference>
<protein>
    <recommendedName>
        <fullName evidence="2">DUF4136 domain-containing protein</fullName>
    </recommendedName>
</protein>
<dbReference type="EMBL" id="CP159578">
    <property type="protein sequence ID" value="XCJ80163.1"/>
    <property type="molecule type" value="Genomic_DNA"/>
</dbReference>
<evidence type="ECO:0008006" key="2">
    <source>
        <dbReference type="Google" id="ProtNLM"/>
    </source>
</evidence>
<organism evidence="1">
    <name type="scientific">Salinicola endophyticus</name>
    <dbReference type="NCBI Taxonomy" id="1949083"/>
    <lineage>
        <taxon>Bacteria</taxon>
        <taxon>Pseudomonadati</taxon>
        <taxon>Pseudomonadota</taxon>
        <taxon>Gammaproteobacteria</taxon>
        <taxon>Oceanospirillales</taxon>
        <taxon>Halomonadaceae</taxon>
        <taxon>Salinicola</taxon>
    </lineage>
</organism>
<sequence>MKPSSWRRRLPRATRSSPTGWFVVGAVVALTSGCQSLAAPEPLAATRSDSLPAACQWPATGETLARLRATRQALEQQGYQVLDTDAKLGLVSAERRTAQPGLGAVDSPFGRTGFWGGFGLGGSHGYSLGVFQGFGGGYNTDPVQIERVSVVTPEATTYVDRDSVVVDHNGYLIDARSYNQPGFCAQLRQSIDSQLAAPAASGASP</sequence>
<evidence type="ECO:0000313" key="1">
    <source>
        <dbReference type="EMBL" id="XCJ80163.1"/>
    </source>
</evidence>
<proteinExistence type="predicted"/>